<sequence>MGLGPSIKMTTLHHYRCPITKCLAEDEDLDFPGIIVNGVSEVFDDKVFTAIRTGELAEALKIDGAIVAIDGWGNHHLDFVNVIEQLGKRGIPSVGVSYLGQQGRLVATNNYVDTIVDINKEASGYETCMVGQNNVTDLDAQKAVGLLKLKLKREGKLPVELADEPIDKHRLTKKNFRITSVAFGEKTTIERGHLTLRKGIETRIVETESRIRGIDVRFLKPGDVDWFVNSNLDFSPIAVKNRGPLGRGITHCLTGITVMSTGVEAKTGFQPSNIGSSEGLLKERVAFNQAGTPSSDDFILHIDYLFEPGEGRTAEGLEAAHRSTDRIVDEIRRELKDLQSMRSEKEEFYDRERPGKPRVILVKITSGLGNMYDSSIFPKEPAGYIESRLLRDCNNIPFFITPNQCRDGVLHTLL</sequence>
<keyword evidence="2" id="KW-1185">Reference proteome</keyword>
<dbReference type="RefSeq" id="WP_180500725.1">
    <property type="nucleotide sequence ID" value="NZ_CAIJCS010000026.1"/>
</dbReference>
<dbReference type="Proteomes" id="UP000586454">
    <property type="component" value="Unassembled WGS sequence"/>
</dbReference>
<protein>
    <recommendedName>
        <fullName evidence="3">D-proline reductase proprotein prdA</fullName>
    </recommendedName>
</protein>
<dbReference type="InterPro" id="IPR015417">
    <property type="entry name" value="Gly_reductase_pB_sua/b"/>
</dbReference>
<gene>
    <name evidence="1" type="ORF">PEPNEM18_01503</name>
</gene>
<organism evidence="1 2">
    <name type="scientific">Aedoeadaptatus nemausensis</name>
    <dbReference type="NCBI Taxonomy" id="2582829"/>
    <lineage>
        <taxon>Bacteria</taxon>
        <taxon>Bacillati</taxon>
        <taxon>Bacillota</taxon>
        <taxon>Tissierellia</taxon>
        <taxon>Tissierellales</taxon>
        <taxon>Peptoniphilaceae</taxon>
        <taxon>Aedoeadaptatus</taxon>
    </lineage>
</organism>
<dbReference type="EMBL" id="CAIJCS010000026">
    <property type="protein sequence ID" value="CAC9935456.1"/>
    <property type="molecule type" value="Genomic_DNA"/>
</dbReference>
<evidence type="ECO:0000313" key="1">
    <source>
        <dbReference type="EMBL" id="CAC9935456.1"/>
    </source>
</evidence>
<name>A0A6V6Y6T0_9FIRM</name>
<dbReference type="AlphaFoldDB" id="A0A6V6Y6T0"/>
<evidence type="ECO:0008006" key="3">
    <source>
        <dbReference type="Google" id="ProtNLM"/>
    </source>
</evidence>
<evidence type="ECO:0000313" key="2">
    <source>
        <dbReference type="Proteomes" id="UP000586454"/>
    </source>
</evidence>
<comment type="caution">
    <text evidence="1">The sequence shown here is derived from an EMBL/GenBank/DDBJ whole genome shotgun (WGS) entry which is preliminary data.</text>
</comment>
<dbReference type="GO" id="GO:0050485">
    <property type="term" value="F:oxidoreductase activity, acting on X-H and Y-H to form an X-Y bond, with a disulfide as acceptor"/>
    <property type="evidence" value="ECO:0007669"/>
    <property type="project" value="InterPro"/>
</dbReference>
<accession>A0A6V6Y6T0</accession>
<dbReference type="Pfam" id="PF09338">
    <property type="entry name" value="Gly_reductase"/>
    <property type="match status" value="2"/>
</dbReference>
<proteinExistence type="predicted"/>
<reference evidence="1 2" key="1">
    <citation type="submission" date="2020-06" db="EMBL/GenBank/DDBJ databases">
        <authorList>
            <person name="Criscuolo A."/>
        </authorList>
    </citation>
    <scope>NUCLEOTIDE SEQUENCE [LARGE SCALE GENOMIC DNA]</scope>
    <source>
        <strain evidence="1">1804121828</strain>
    </source>
</reference>